<organism evidence="1">
    <name type="scientific">Anguilla anguilla</name>
    <name type="common">European freshwater eel</name>
    <name type="synonym">Muraena anguilla</name>
    <dbReference type="NCBI Taxonomy" id="7936"/>
    <lineage>
        <taxon>Eukaryota</taxon>
        <taxon>Metazoa</taxon>
        <taxon>Chordata</taxon>
        <taxon>Craniata</taxon>
        <taxon>Vertebrata</taxon>
        <taxon>Euteleostomi</taxon>
        <taxon>Actinopterygii</taxon>
        <taxon>Neopterygii</taxon>
        <taxon>Teleostei</taxon>
        <taxon>Anguilliformes</taxon>
        <taxon>Anguillidae</taxon>
        <taxon>Anguilla</taxon>
    </lineage>
</organism>
<protein>
    <submittedName>
        <fullName evidence="1">Uncharacterized protein</fullName>
    </submittedName>
</protein>
<name>A0A0E9R4J7_ANGAN</name>
<reference evidence="1" key="1">
    <citation type="submission" date="2014-11" db="EMBL/GenBank/DDBJ databases">
        <authorList>
            <person name="Amaro Gonzalez C."/>
        </authorList>
    </citation>
    <scope>NUCLEOTIDE SEQUENCE</scope>
</reference>
<reference evidence="1" key="2">
    <citation type="journal article" date="2015" name="Fish Shellfish Immunol.">
        <title>Early steps in the European eel (Anguilla anguilla)-Vibrio vulnificus interaction in the gills: Role of the RtxA13 toxin.</title>
        <authorList>
            <person name="Callol A."/>
            <person name="Pajuelo D."/>
            <person name="Ebbesson L."/>
            <person name="Teles M."/>
            <person name="MacKenzie S."/>
            <person name="Amaro C."/>
        </authorList>
    </citation>
    <scope>NUCLEOTIDE SEQUENCE</scope>
</reference>
<dbReference type="EMBL" id="GBXM01084875">
    <property type="protein sequence ID" value="JAH23702.1"/>
    <property type="molecule type" value="Transcribed_RNA"/>
</dbReference>
<proteinExistence type="predicted"/>
<evidence type="ECO:0000313" key="1">
    <source>
        <dbReference type="EMBL" id="JAH23702.1"/>
    </source>
</evidence>
<dbReference type="AlphaFoldDB" id="A0A0E9R4J7"/>
<sequence>MDVGFRERERRRETQTQKKTVQLIALLGNI</sequence>
<accession>A0A0E9R4J7</accession>